<dbReference type="SUPFAM" id="SSF48403">
    <property type="entry name" value="Ankyrin repeat"/>
    <property type="match status" value="1"/>
</dbReference>
<name>A0ABW8LT85_9ACTN</name>
<dbReference type="EMBL" id="JBJDQH010000008">
    <property type="protein sequence ID" value="MFK4268224.1"/>
    <property type="molecule type" value="Genomic_DNA"/>
</dbReference>
<dbReference type="InterPro" id="IPR050745">
    <property type="entry name" value="Multifunctional_regulatory"/>
</dbReference>
<organism evidence="4 5">
    <name type="scientific">Streptomyces milbemycinicus</name>
    <dbReference type="NCBI Taxonomy" id="476552"/>
    <lineage>
        <taxon>Bacteria</taxon>
        <taxon>Bacillati</taxon>
        <taxon>Actinomycetota</taxon>
        <taxon>Actinomycetes</taxon>
        <taxon>Kitasatosporales</taxon>
        <taxon>Streptomycetaceae</taxon>
        <taxon>Streptomyces</taxon>
    </lineage>
</organism>
<evidence type="ECO:0000313" key="5">
    <source>
        <dbReference type="Proteomes" id="UP001620295"/>
    </source>
</evidence>
<dbReference type="Pfam" id="PF12796">
    <property type="entry name" value="Ank_2"/>
    <property type="match status" value="1"/>
</dbReference>
<protein>
    <submittedName>
        <fullName evidence="4">Ankyrin repeat domain-containing protein</fullName>
    </submittedName>
</protein>
<feature type="repeat" description="ANK" evidence="3">
    <location>
        <begin position="201"/>
        <end position="233"/>
    </location>
</feature>
<comment type="caution">
    <text evidence="4">The sequence shown here is derived from an EMBL/GenBank/DDBJ whole genome shotgun (WGS) entry which is preliminary data.</text>
</comment>
<dbReference type="PROSITE" id="PS50088">
    <property type="entry name" value="ANK_REPEAT"/>
    <property type="match status" value="1"/>
</dbReference>
<evidence type="ECO:0000256" key="3">
    <source>
        <dbReference type="PROSITE-ProRule" id="PRU00023"/>
    </source>
</evidence>
<dbReference type="Gene3D" id="1.25.40.20">
    <property type="entry name" value="Ankyrin repeat-containing domain"/>
    <property type="match status" value="2"/>
</dbReference>
<dbReference type="InterPro" id="IPR002110">
    <property type="entry name" value="Ankyrin_rpt"/>
</dbReference>
<dbReference type="RefSeq" id="WP_404747186.1">
    <property type="nucleotide sequence ID" value="NZ_JBJDQH010000008.1"/>
</dbReference>
<sequence>MDLNDVLHCLKEAEADQRRPELCGGRYVSVANLYAYDDATPLPLNLFDGLDDEEGEECSILAGLGEATSVYDALDILASAVLDEVGDPPDEDDMREADLQRLDGIGSPEHRALACLLMGYDGAIEMDTSAGAGWFAGARFVLLSTAVPPNQEADYGILELQPVGDPEDADRALMDAAEAGDADAVSEALSEGAHIDALDERGMSALHIAVAHRRLSAVTALLAAGADPGLQAAYGNAPQFASLDDIERVTAGTERIEDADHLAILRTLIEAEAPINARNRDGSTLLDLAIATQPYPEETIRFLVGQGARSVRLTDPDFGRLLAVLPYSDGRRALETRVNEVRFLLESGFRPEDAEVAAQQPWLRSGDGPALHALLHFTGYYEREVPGEILLALVDELLRHGVRDTSYQGSTALECAEDWVKNGHANYEPVARRLREAAAEGGV</sequence>
<gene>
    <name evidence="4" type="ORF">ACI2L5_25250</name>
</gene>
<evidence type="ECO:0000256" key="1">
    <source>
        <dbReference type="ARBA" id="ARBA00022737"/>
    </source>
</evidence>
<reference evidence="4 5" key="1">
    <citation type="submission" date="2024-11" db="EMBL/GenBank/DDBJ databases">
        <title>The Natural Products Discovery Center: Release of the First 8490 Sequenced Strains for Exploring Actinobacteria Biosynthetic Diversity.</title>
        <authorList>
            <person name="Kalkreuter E."/>
            <person name="Kautsar S.A."/>
            <person name="Yang D."/>
            <person name="Bader C.D."/>
            <person name="Teijaro C.N."/>
            <person name="Fluegel L."/>
            <person name="Davis C.M."/>
            <person name="Simpson J.R."/>
            <person name="Lauterbach L."/>
            <person name="Steele A.D."/>
            <person name="Gui C."/>
            <person name="Meng S."/>
            <person name="Li G."/>
            <person name="Viehrig K."/>
            <person name="Ye F."/>
            <person name="Su P."/>
            <person name="Kiefer A.F."/>
            <person name="Nichols A."/>
            <person name="Cepeda A.J."/>
            <person name="Yan W."/>
            <person name="Fan B."/>
            <person name="Jiang Y."/>
            <person name="Adhikari A."/>
            <person name="Zheng C.-J."/>
            <person name="Schuster L."/>
            <person name="Cowan T.M."/>
            <person name="Smanski M.J."/>
            <person name="Chevrette M.G."/>
            <person name="De Carvalho L.P.S."/>
            <person name="Shen B."/>
        </authorList>
    </citation>
    <scope>NUCLEOTIDE SEQUENCE [LARGE SCALE GENOMIC DNA]</scope>
    <source>
        <strain evidence="4 5">NPDC020863</strain>
    </source>
</reference>
<dbReference type="SMART" id="SM00248">
    <property type="entry name" value="ANK"/>
    <property type="match status" value="3"/>
</dbReference>
<dbReference type="PANTHER" id="PTHR24189:SF50">
    <property type="entry name" value="ANKYRIN REPEAT AND SOCS BOX PROTEIN 2"/>
    <property type="match status" value="1"/>
</dbReference>
<evidence type="ECO:0000256" key="2">
    <source>
        <dbReference type="ARBA" id="ARBA00023043"/>
    </source>
</evidence>
<dbReference type="PROSITE" id="PS50297">
    <property type="entry name" value="ANK_REP_REGION"/>
    <property type="match status" value="1"/>
</dbReference>
<accession>A0ABW8LT85</accession>
<keyword evidence="5" id="KW-1185">Reference proteome</keyword>
<dbReference type="Proteomes" id="UP001620295">
    <property type="component" value="Unassembled WGS sequence"/>
</dbReference>
<proteinExistence type="predicted"/>
<keyword evidence="2 3" id="KW-0040">ANK repeat</keyword>
<evidence type="ECO:0000313" key="4">
    <source>
        <dbReference type="EMBL" id="MFK4268224.1"/>
    </source>
</evidence>
<keyword evidence="1" id="KW-0677">Repeat</keyword>
<dbReference type="InterPro" id="IPR036770">
    <property type="entry name" value="Ankyrin_rpt-contain_sf"/>
</dbReference>
<dbReference type="PANTHER" id="PTHR24189">
    <property type="entry name" value="MYOTROPHIN"/>
    <property type="match status" value="1"/>
</dbReference>